<evidence type="ECO:0000313" key="5">
    <source>
        <dbReference type="EMBL" id="NXO69731.1"/>
    </source>
</evidence>
<keyword evidence="6" id="KW-1185">Reference proteome</keyword>
<evidence type="ECO:0000313" key="6">
    <source>
        <dbReference type="Proteomes" id="UP000579685"/>
    </source>
</evidence>
<dbReference type="Proteomes" id="UP000579685">
    <property type="component" value="Unassembled WGS sequence"/>
</dbReference>
<dbReference type="Pfam" id="PF07679">
    <property type="entry name" value="I-set"/>
    <property type="match status" value="1"/>
</dbReference>
<dbReference type="SUPFAM" id="SSF48726">
    <property type="entry name" value="Immunoglobulin"/>
    <property type="match status" value="1"/>
</dbReference>
<comment type="caution">
    <text evidence="5">The sequence shown here is derived from an EMBL/GenBank/DDBJ whole genome shotgun (WGS) entry which is preliminary data.</text>
</comment>
<dbReference type="PANTHER" id="PTHR45842:SF25">
    <property type="entry name" value="CARBOXYPEPTIDASE N SUBUNIT 2-LIKE"/>
    <property type="match status" value="1"/>
</dbReference>
<dbReference type="FunFam" id="2.60.40.10:FF:000032">
    <property type="entry name" value="palladin isoform X1"/>
    <property type="match status" value="1"/>
</dbReference>
<feature type="non-terminal residue" evidence="5">
    <location>
        <position position="81"/>
    </location>
</feature>
<feature type="domain" description="Ig-like" evidence="4">
    <location>
        <begin position="1"/>
        <end position="81"/>
    </location>
</feature>
<dbReference type="InterPro" id="IPR036179">
    <property type="entry name" value="Ig-like_dom_sf"/>
</dbReference>
<accession>A0A7L1U7Y7</accession>
<dbReference type="InterPro" id="IPR013783">
    <property type="entry name" value="Ig-like_fold"/>
</dbReference>
<keyword evidence="3" id="KW-0393">Immunoglobulin domain</keyword>
<reference evidence="5 6" key="1">
    <citation type="submission" date="2019-09" db="EMBL/GenBank/DDBJ databases">
        <title>Bird 10,000 Genomes (B10K) Project - Family phase.</title>
        <authorList>
            <person name="Zhang G."/>
        </authorList>
    </citation>
    <scope>NUCLEOTIDE SEQUENCE [LARGE SCALE GENOMIC DNA]</scope>
    <source>
        <strain evidence="5">B10K-DU-002-32</strain>
        <tissue evidence="5">Muscle</tissue>
    </source>
</reference>
<evidence type="ECO:0000256" key="3">
    <source>
        <dbReference type="ARBA" id="ARBA00023319"/>
    </source>
</evidence>
<sequence length="81" mass="8119">ALSGSSAALPCAARGSPAPRISWLLADGTRLSRSPAGRGRARVEPDGTLVLRAVAASDSGLYTCLAESPAGSDTLAVKLQV</sequence>
<feature type="non-terminal residue" evidence="5">
    <location>
        <position position="1"/>
    </location>
</feature>
<dbReference type="InterPro" id="IPR050467">
    <property type="entry name" value="LRFN"/>
</dbReference>
<dbReference type="SMART" id="SM00408">
    <property type="entry name" value="IGc2"/>
    <property type="match status" value="1"/>
</dbReference>
<dbReference type="Gene3D" id="2.60.40.10">
    <property type="entry name" value="Immunoglobulins"/>
    <property type="match status" value="1"/>
</dbReference>
<evidence type="ECO:0000256" key="2">
    <source>
        <dbReference type="ARBA" id="ARBA00023157"/>
    </source>
</evidence>
<evidence type="ECO:0000256" key="1">
    <source>
        <dbReference type="ARBA" id="ARBA00022729"/>
    </source>
</evidence>
<organism evidence="5 6">
    <name type="scientific">Phainopepla nitens</name>
    <name type="common">Phainopepla</name>
    <dbReference type="NCBI Taxonomy" id="161653"/>
    <lineage>
        <taxon>Eukaryota</taxon>
        <taxon>Metazoa</taxon>
        <taxon>Chordata</taxon>
        <taxon>Craniata</taxon>
        <taxon>Vertebrata</taxon>
        <taxon>Euteleostomi</taxon>
        <taxon>Archelosauria</taxon>
        <taxon>Archosauria</taxon>
        <taxon>Dinosauria</taxon>
        <taxon>Saurischia</taxon>
        <taxon>Theropoda</taxon>
        <taxon>Coelurosauria</taxon>
        <taxon>Aves</taxon>
        <taxon>Neognathae</taxon>
        <taxon>Neoaves</taxon>
        <taxon>Telluraves</taxon>
        <taxon>Australaves</taxon>
        <taxon>Passeriformes</taxon>
        <taxon>Bombycillidae</taxon>
        <taxon>Phainopepla</taxon>
    </lineage>
</organism>
<dbReference type="PROSITE" id="PS50835">
    <property type="entry name" value="IG_LIKE"/>
    <property type="match status" value="1"/>
</dbReference>
<dbReference type="InterPro" id="IPR013098">
    <property type="entry name" value="Ig_I-set"/>
</dbReference>
<evidence type="ECO:0000259" key="4">
    <source>
        <dbReference type="PROSITE" id="PS50835"/>
    </source>
</evidence>
<keyword evidence="2" id="KW-1015">Disulfide bond</keyword>
<protein>
    <submittedName>
        <fullName evidence="5">IGS10 protein</fullName>
    </submittedName>
</protein>
<name>A0A7L1U7Y7_PHANI</name>
<dbReference type="InterPro" id="IPR003598">
    <property type="entry name" value="Ig_sub2"/>
</dbReference>
<proteinExistence type="predicted"/>
<dbReference type="PANTHER" id="PTHR45842">
    <property type="entry name" value="SYNAPTIC ADHESION-LIKE MOLECULE SALM"/>
    <property type="match status" value="1"/>
</dbReference>
<dbReference type="InterPro" id="IPR007110">
    <property type="entry name" value="Ig-like_dom"/>
</dbReference>
<dbReference type="EMBL" id="VXBQ01011177">
    <property type="protein sequence ID" value="NXO69731.1"/>
    <property type="molecule type" value="Genomic_DNA"/>
</dbReference>
<gene>
    <name evidence="5" type="primary">Igsf10_1</name>
    <name evidence="5" type="ORF">PHANIT_R15330</name>
</gene>
<keyword evidence="1" id="KW-0732">Signal</keyword>
<dbReference type="AlphaFoldDB" id="A0A7L1U7Y7"/>